<reference evidence="1" key="1">
    <citation type="journal article" date="2017" name="Nature">
        <title>The sunflower genome provides insights into oil metabolism, flowering and Asterid evolution.</title>
        <authorList>
            <person name="Badouin H."/>
            <person name="Gouzy J."/>
            <person name="Grassa C.J."/>
            <person name="Murat F."/>
            <person name="Staton S.E."/>
            <person name="Cottret L."/>
            <person name="Lelandais-Briere C."/>
            <person name="Owens G.L."/>
            <person name="Carrere S."/>
            <person name="Mayjonade B."/>
            <person name="Legrand L."/>
            <person name="Gill N."/>
            <person name="Kane N.C."/>
            <person name="Bowers J.E."/>
            <person name="Hubner S."/>
            <person name="Bellec A."/>
            <person name="Berard A."/>
            <person name="Berges H."/>
            <person name="Blanchet N."/>
            <person name="Boniface M.C."/>
            <person name="Brunel D."/>
            <person name="Catrice O."/>
            <person name="Chaidir N."/>
            <person name="Claudel C."/>
            <person name="Donnadieu C."/>
            <person name="Faraut T."/>
            <person name="Fievet G."/>
            <person name="Helmstetter N."/>
            <person name="King M."/>
            <person name="Knapp S.J."/>
            <person name="Lai Z."/>
            <person name="Le Paslier M.C."/>
            <person name="Lippi Y."/>
            <person name="Lorenzon L."/>
            <person name="Mandel J.R."/>
            <person name="Marage G."/>
            <person name="Marchand G."/>
            <person name="Marquand E."/>
            <person name="Bret-Mestries E."/>
            <person name="Morien E."/>
            <person name="Nambeesan S."/>
            <person name="Nguyen T."/>
            <person name="Pegot-Espagnet P."/>
            <person name="Pouilly N."/>
            <person name="Raftis F."/>
            <person name="Sallet E."/>
            <person name="Schiex T."/>
            <person name="Thomas J."/>
            <person name="Vandecasteele C."/>
            <person name="Vares D."/>
            <person name="Vear F."/>
            <person name="Vautrin S."/>
            <person name="Crespi M."/>
            <person name="Mangin B."/>
            <person name="Burke J.M."/>
            <person name="Salse J."/>
            <person name="Munos S."/>
            <person name="Vincourt P."/>
            <person name="Rieseberg L.H."/>
            <person name="Langlade N.B."/>
        </authorList>
    </citation>
    <scope>NUCLEOTIDE SEQUENCE</scope>
    <source>
        <tissue evidence="1">Leaves</tissue>
    </source>
</reference>
<dbReference type="Gramene" id="mRNA:HanXRQr2_Chr16g0760491">
    <property type="protein sequence ID" value="CDS:HanXRQr2_Chr16g0760491.1"/>
    <property type="gene ID" value="HanXRQr2_Chr16g0760491"/>
</dbReference>
<accession>A0A9K3DVH2</accession>
<dbReference type="Proteomes" id="UP000215914">
    <property type="component" value="Unassembled WGS sequence"/>
</dbReference>
<dbReference type="EMBL" id="MNCJ02000331">
    <property type="protein sequence ID" value="KAF5761048.1"/>
    <property type="molecule type" value="Genomic_DNA"/>
</dbReference>
<dbReference type="AlphaFoldDB" id="A0A9K3DVH2"/>
<keyword evidence="2" id="KW-1185">Reference proteome</keyword>
<comment type="caution">
    <text evidence="1">The sequence shown here is derived from an EMBL/GenBank/DDBJ whole genome shotgun (WGS) entry which is preliminary data.</text>
</comment>
<organism evidence="1 2">
    <name type="scientific">Helianthus annuus</name>
    <name type="common">Common sunflower</name>
    <dbReference type="NCBI Taxonomy" id="4232"/>
    <lineage>
        <taxon>Eukaryota</taxon>
        <taxon>Viridiplantae</taxon>
        <taxon>Streptophyta</taxon>
        <taxon>Embryophyta</taxon>
        <taxon>Tracheophyta</taxon>
        <taxon>Spermatophyta</taxon>
        <taxon>Magnoliopsida</taxon>
        <taxon>eudicotyledons</taxon>
        <taxon>Gunneridae</taxon>
        <taxon>Pentapetalae</taxon>
        <taxon>asterids</taxon>
        <taxon>campanulids</taxon>
        <taxon>Asterales</taxon>
        <taxon>Asteraceae</taxon>
        <taxon>Asteroideae</taxon>
        <taxon>Heliantheae alliance</taxon>
        <taxon>Heliantheae</taxon>
        <taxon>Helianthus</taxon>
    </lineage>
</organism>
<evidence type="ECO:0000313" key="2">
    <source>
        <dbReference type="Proteomes" id="UP000215914"/>
    </source>
</evidence>
<reference evidence="1" key="2">
    <citation type="submission" date="2020-06" db="EMBL/GenBank/DDBJ databases">
        <title>Helianthus annuus Genome sequencing and assembly Release 2.</title>
        <authorList>
            <person name="Gouzy J."/>
            <person name="Langlade N."/>
            <person name="Munos S."/>
        </authorList>
    </citation>
    <scope>NUCLEOTIDE SEQUENCE</scope>
    <source>
        <tissue evidence="1">Leaves</tissue>
    </source>
</reference>
<proteinExistence type="predicted"/>
<sequence>MRCAPQAKIDHPKKPKICAFWALRVFTLGAKRKSPKGVLFKTKITMQLLNFFQQRCDTF</sequence>
<name>A0A9K3DVH2_HELAN</name>
<evidence type="ECO:0000313" key="1">
    <source>
        <dbReference type="EMBL" id="KAF5761048.1"/>
    </source>
</evidence>
<gene>
    <name evidence="1" type="ORF">HanXRQr2_Chr16g0760491</name>
</gene>
<protein>
    <submittedName>
        <fullName evidence="1">Uncharacterized protein</fullName>
    </submittedName>
</protein>